<dbReference type="GO" id="GO:0016740">
    <property type="term" value="F:transferase activity"/>
    <property type="evidence" value="ECO:0007669"/>
    <property type="project" value="UniProtKB-KW"/>
</dbReference>
<reference evidence="2" key="1">
    <citation type="submission" date="2020-09" db="EMBL/GenBank/DDBJ databases">
        <title>Comparative genome analyses of four rice-infecting Rhizoctonia solani isolates reveal extensive enrichment of homogalacturonan modification genes.</title>
        <authorList>
            <person name="Lee D.-Y."/>
            <person name="Jeon J."/>
            <person name="Kim K.-T."/>
            <person name="Cheong K."/>
            <person name="Song H."/>
            <person name="Choi G."/>
            <person name="Ko J."/>
            <person name="Opiyo S.O."/>
            <person name="Zuo S."/>
            <person name="Madhav S."/>
            <person name="Lee Y.-H."/>
            <person name="Wang G.-L."/>
        </authorList>
    </citation>
    <scope>NUCLEOTIDE SEQUENCE</scope>
    <source>
        <strain evidence="2">AG1-IA YN-7</strain>
    </source>
</reference>
<name>A0A8H7HF10_9AGAM</name>
<dbReference type="Proteomes" id="UP000650582">
    <property type="component" value="Unassembled WGS sequence"/>
</dbReference>
<accession>A0A8H7HF10</accession>
<dbReference type="InterPro" id="IPR036282">
    <property type="entry name" value="Glutathione-S-Trfase_C_sf"/>
</dbReference>
<evidence type="ECO:0000313" key="2">
    <source>
        <dbReference type="EMBL" id="KAF8684910.1"/>
    </source>
</evidence>
<dbReference type="Gene3D" id="1.20.1050.10">
    <property type="match status" value="1"/>
</dbReference>
<evidence type="ECO:0000259" key="1">
    <source>
        <dbReference type="Pfam" id="PF22041"/>
    </source>
</evidence>
<dbReference type="SUPFAM" id="SSF47616">
    <property type="entry name" value="GST C-terminal domain-like"/>
    <property type="match status" value="1"/>
</dbReference>
<dbReference type="AlphaFoldDB" id="A0A8H7HF10"/>
<gene>
    <name evidence="2" type="ORF">RHS04_00898</name>
</gene>
<keyword evidence="2" id="KW-0808">Transferase</keyword>
<dbReference type="EMBL" id="JACYCC010000024">
    <property type="protein sequence ID" value="KAF8684910.1"/>
    <property type="molecule type" value="Genomic_DNA"/>
</dbReference>
<dbReference type="InterPro" id="IPR054416">
    <property type="entry name" value="GST_UstS-like_C"/>
</dbReference>
<comment type="caution">
    <text evidence="2">The sequence shown here is derived from an EMBL/GenBank/DDBJ whole genome shotgun (WGS) entry which is preliminary data.</text>
</comment>
<protein>
    <submittedName>
        <fullName evidence="2">Glutathione S-transferase, N-terminal domain</fullName>
    </submittedName>
</protein>
<proteinExistence type="predicted"/>
<feature type="domain" description="Glutathione S-transferase UstS-like C-terminal" evidence="1">
    <location>
        <begin position="91"/>
        <end position="222"/>
    </location>
</feature>
<evidence type="ECO:0000313" key="3">
    <source>
        <dbReference type="Proteomes" id="UP000650582"/>
    </source>
</evidence>
<sequence>MAATMENPIVFYDLADANNKPWGAASIRVVSAIYPTRYASIKVKSTTADPSADPDGEPTYVSDSFKIALYLDDKYPAPEHPAIFSPGTRGLQSLLVSEYFPTLISVIVPLSVPCLPRILDSRSIEYIRRTRGTSLISESAPKEIEPKLLKEAQQKFEALLDSLALNNESGPFVMGNQVSFIDFCIGGLFEFVQRSDTEDSTIFKELLSWSDGKLAVYWERIKQIERASSEINVET</sequence>
<organism evidence="2 3">
    <name type="scientific">Rhizoctonia solani</name>
    <dbReference type="NCBI Taxonomy" id="456999"/>
    <lineage>
        <taxon>Eukaryota</taxon>
        <taxon>Fungi</taxon>
        <taxon>Dikarya</taxon>
        <taxon>Basidiomycota</taxon>
        <taxon>Agaricomycotina</taxon>
        <taxon>Agaricomycetes</taxon>
        <taxon>Cantharellales</taxon>
        <taxon>Ceratobasidiaceae</taxon>
        <taxon>Rhizoctonia</taxon>
    </lineage>
</organism>
<dbReference type="Pfam" id="PF22041">
    <property type="entry name" value="GST_C_7"/>
    <property type="match status" value="1"/>
</dbReference>